<dbReference type="EMBL" id="JAQJAN010000010">
    <property type="protein sequence ID" value="KAJ5719701.1"/>
    <property type="molecule type" value="Genomic_DNA"/>
</dbReference>
<feature type="chain" id="PRO_5042036854" evidence="2">
    <location>
        <begin position="22"/>
        <end position="404"/>
    </location>
</feature>
<name>A0AAD6HJN0_9EURO</name>
<dbReference type="InterPro" id="IPR052043">
    <property type="entry name" value="PolySaccharide_Degr_Enz"/>
</dbReference>
<accession>A0AAD6HJN0</accession>
<dbReference type="PANTHER" id="PTHR33886:SF11">
    <property type="entry name" value="WALL GLYCOSYL HYDROLASE YTER, PUTATIVE (AFU_ORTHOLOGUE AFUA_2G14630)-RELATED"/>
    <property type="match status" value="1"/>
</dbReference>
<reference evidence="3" key="2">
    <citation type="submission" date="2023-01" db="EMBL/GenBank/DDBJ databases">
        <authorList>
            <person name="Petersen C."/>
        </authorList>
    </citation>
    <scope>NUCLEOTIDE SEQUENCE</scope>
    <source>
        <strain evidence="3">IBT 17514</strain>
    </source>
</reference>
<organism evidence="3 4">
    <name type="scientific">Penicillium malachiteum</name>
    <dbReference type="NCBI Taxonomy" id="1324776"/>
    <lineage>
        <taxon>Eukaryota</taxon>
        <taxon>Fungi</taxon>
        <taxon>Dikarya</taxon>
        <taxon>Ascomycota</taxon>
        <taxon>Pezizomycotina</taxon>
        <taxon>Eurotiomycetes</taxon>
        <taxon>Eurotiomycetidae</taxon>
        <taxon>Eurotiales</taxon>
        <taxon>Aspergillaceae</taxon>
        <taxon>Penicillium</taxon>
    </lineage>
</organism>
<protein>
    <submittedName>
        <fullName evidence="3">Uncharacterized protein</fullName>
    </submittedName>
</protein>
<dbReference type="InterPro" id="IPR012341">
    <property type="entry name" value="6hp_glycosidase-like_sf"/>
</dbReference>
<dbReference type="InterPro" id="IPR010905">
    <property type="entry name" value="Glyco_hydro_88"/>
</dbReference>
<evidence type="ECO:0000256" key="2">
    <source>
        <dbReference type="SAM" id="SignalP"/>
    </source>
</evidence>
<dbReference type="GO" id="GO:0005975">
    <property type="term" value="P:carbohydrate metabolic process"/>
    <property type="evidence" value="ECO:0007669"/>
    <property type="project" value="InterPro"/>
</dbReference>
<sequence>MHIKSCAGLGALLLYATGTGACDRPYSAWMADSVIFGGQAVAPEGSSPSSSTYLQIGFFQAGVLRLIQYYRTLNTACAKTNWEDYLETSTNSIAPYLLNAIKDASYPLDRLSTGKGLIYQYRKSNVTVDLEGLHALRESINLQPRNALGGYWYFTYPNWSYLDGMYSLVPFLLSYTPQFNPDNVTVSQDVVHQLDLLWKHCYHQDSALLVHGYDASKTASWANPITGASPTVWGRSMGWYMMALVDALELSSSFPPSMSDYIHRRLEKLSKAVISAADNDTGCWWQVMDNPGREGNYIESSGSAMFTTALFRAARLGFLSGTLASEARSTAKKCYGYIVDSFVVENENGTLGYNGTVSVCSLNSSASYDYYVSQPILYDSLHGMAAFVQASLEQEMLKNSTDSV</sequence>
<gene>
    <name evidence="3" type="ORF">N7493_007279</name>
</gene>
<evidence type="ECO:0000313" key="4">
    <source>
        <dbReference type="Proteomes" id="UP001215712"/>
    </source>
</evidence>
<dbReference type="Gene3D" id="1.50.10.10">
    <property type="match status" value="1"/>
</dbReference>
<evidence type="ECO:0000256" key="1">
    <source>
        <dbReference type="ARBA" id="ARBA00022801"/>
    </source>
</evidence>
<dbReference type="Proteomes" id="UP001215712">
    <property type="component" value="Unassembled WGS sequence"/>
</dbReference>
<dbReference type="GO" id="GO:0016787">
    <property type="term" value="F:hydrolase activity"/>
    <property type="evidence" value="ECO:0007669"/>
    <property type="project" value="UniProtKB-KW"/>
</dbReference>
<reference evidence="3" key="1">
    <citation type="journal article" date="2023" name="IMA Fungus">
        <title>Comparative genomic study of the Penicillium genus elucidates a diverse pangenome and 15 lateral gene transfer events.</title>
        <authorList>
            <person name="Petersen C."/>
            <person name="Sorensen T."/>
            <person name="Nielsen M.R."/>
            <person name="Sondergaard T.E."/>
            <person name="Sorensen J.L."/>
            <person name="Fitzpatrick D.A."/>
            <person name="Frisvad J.C."/>
            <person name="Nielsen K.L."/>
        </authorList>
    </citation>
    <scope>NUCLEOTIDE SEQUENCE</scope>
    <source>
        <strain evidence="3">IBT 17514</strain>
    </source>
</reference>
<comment type="caution">
    <text evidence="3">The sequence shown here is derived from an EMBL/GenBank/DDBJ whole genome shotgun (WGS) entry which is preliminary data.</text>
</comment>
<dbReference type="AlphaFoldDB" id="A0AAD6HJN0"/>
<dbReference type="PROSITE" id="PS51257">
    <property type="entry name" value="PROKAR_LIPOPROTEIN"/>
    <property type="match status" value="1"/>
</dbReference>
<keyword evidence="1" id="KW-0378">Hydrolase</keyword>
<dbReference type="Pfam" id="PF07470">
    <property type="entry name" value="Glyco_hydro_88"/>
    <property type="match status" value="1"/>
</dbReference>
<evidence type="ECO:0000313" key="3">
    <source>
        <dbReference type="EMBL" id="KAJ5719701.1"/>
    </source>
</evidence>
<dbReference type="PANTHER" id="PTHR33886">
    <property type="entry name" value="UNSATURATED RHAMNOGALACTURONAN HYDROLASE (EUROFUNG)"/>
    <property type="match status" value="1"/>
</dbReference>
<feature type="signal peptide" evidence="2">
    <location>
        <begin position="1"/>
        <end position="21"/>
    </location>
</feature>
<dbReference type="SUPFAM" id="SSF48208">
    <property type="entry name" value="Six-hairpin glycosidases"/>
    <property type="match status" value="1"/>
</dbReference>
<dbReference type="InterPro" id="IPR008928">
    <property type="entry name" value="6-hairpin_glycosidase_sf"/>
</dbReference>
<keyword evidence="4" id="KW-1185">Reference proteome</keyword>
<proteinExistence type="predicted"/>
<keyword evidence="2" id="KW-0732">Signal</keyword>